<proteinExistence type="predicted"/>
<evidence type="ECO:0000313" key="2">
    <source>
        <dbReference type="EMBL" id="KAL0915622.1"/>
    </source>
</evidence>
<sequence length="250" mass="27818">MISSLITISFPLSLLKTHFFGGVEVAVSCHFSTALEQSLLALTHLMNHHPDSYVQSATLLQDFEKLAWSGCCLGIDACTLGNPFRSSTGLEFPALQRPEAFGSLEDQQEGQISSSCELWSKLTNSLDGVVERRDPLEDSPSEYHHGSSFEPIYDVVYGWERISGKLYRMSRLAQLSFLCHLNEALATRSPLLSIGTFRRRIPEPVVQVSRPDVHSTGSIFFLSFPSQRIGAPRWGSSSFDHQRSLIPSLL</sequence>
<feature type="signal peptide" evidence="1">
    <location>
        <begin position="1"/>
        <end position="17"/>
    </location>
</feature>
<keyword evidence="1" id="KW-0732">Signal</keyword>
<dbReference type="Proteomes" id="UP001552299">
    <property type="component" value="Unassembled WGS sequence"/>
</dbReference>
<keyword evidence="3" id="KW-1185">Reference proteome</keyword>
<organism evidence="2 3">
    <name type="scientific">Dendrobium thyrsiflorum</name>
    <name type="common">Pinecone-like raceme dendrobium</name>
    <name type="synonym">Orchid</name>
    <dbReference type="NCBI Taxonomy" id="117978"/>
    <lineage>
        <taxon>Eukaryota</taxon>
        <taxon>Viridiplantae</taxon>
        <taxon>Streptophyta</taxon>
        <taxon>Embryophyta</taxon>
        <taxon>Tracheophyta</taxon>
        <taxon>Spermatophyta</taxon>
        <taxon>Magnoliopsida</taxon>
        <taxon>Liliopsida</taxon>
        <taxon>Asparagales</taxon>
        <taxon>Orchidaceae</taxon>
        <taxon>Epidendroideae</taxon>
        <taxon>Malaxideae</taxon>
        <taxon>Dendrobiinae</taxon>
        <taxon>Dendrobium</taxon>
    </lineage>
</organism>
<dbReference type="AlphaFoldDB" id="A0ABD0UZ68"/>
<dbReference type="EMBL" id="JANQDX010000012">
    <property type="protein sequence ID" value="KAL0915622.1"/>
    <property type="molecule type" value="Genomic_DNA"/>
</dbReference>
<accession>A0ABD0UZ68</accession>
<reference evidence="2 3" key="1">
    <citation type="journal article" date="2024" name="Plant Biotechnol. J.">
        <title>Dendrobium thyrsiflorum genome and its molecular insights into genes involved in important horticultural traits.</title>
        <authorList>
            <person name="Chen B."/>
            <person name="Wang J.Y."/>
            <person name="Zheng P.J."/>
            <person name="Li K.L."/>
            <person name="Liang Y.M."/>
            <person name="Chen X.F."/>
            <person name="Zhang C."/>
            <person name="Zhao X."/>
            <person name="He X."/>
            <person name="Zhang G.Q."/>
            <person name="Liu Z.J."/>
            <person name="Xu Q."/>
        </authorList>
    </citation>
    <scope>NUCLEOTIDE SEQUENCE [LARGE SCALE GENOMIC DNA]</scope>
    <source>
        <strain evidence="2">GZMU011</strain>
    </source>
</reference>
<evidence type="ECO:0000256" key="1">
    <source>
        <dbReference type="SAM" id="SignalP"/>
    </source>
</evidence>
<evidence type="ECO:0000313" key="3">
    <source>
        <dbReference type="Proteomes" id="UP001552299"/>
    </source>
</evidence>
<comment type="caution">
    <text evidence="2">The sequence shown here is derived from an EMBL/GenBank/DDBJ whole genome shotgun (WGS) entry which is preliminary data.</text>
</comment>
<protein>
    <submittedName>
        <fullName evidence="2">Uncharacterized protein</fullName>
    </submittedName>
</protein>
<gene>
    <name evidence="2" type="ORF">M5K25_016054</name>
</gene>
<feature type="chain" id="PRO_5044831201" evidence="1">
    <location>
        <begin position="18"/>
        <end position="250"/>
    </location>
</feature>
<name>A0ABD0UZ68_DENTH</name>